<reference evidence="2" key="1">
    <citation type="submission" date="2025-08" db="UniProtKB">
        <authorList>
            <consortium name="RefSeq"/>
        </authorList>
    </citation>
    <scope>IDENTIFICATION</scope>
</reference>
<keyword evidence="1" id="KW-1185">Reference proteome</keyword>
<accession>A0A7E6FSV7</accession>
<name>A0A7E6FSV7_9MOLL</name>
<dbReference type="Proteomes" id="UP000515154">
    <property type="component" value="Linkage group LG28"/>
</dbReference>
<sequence length="88" mass="10455">MRFRLVRQHIYICVYLQVVTTQRKVNTPKCTKHQKLKKKTKKNELITEEKREIVLTPLPRSTYERVFAMKNSDAGDNGCLDRTPYLIM</sequence>
<protein>
    <submittedName>
        <fullName evidence="2">Uncharacterized protein LOC115225698 isoform X2</fullName>
    </submittedName>
</protein>
<proteinExistence type="predicted"/>
<organism evidence="1 2">
    <name type="scientific">Octopus sinensis</name>
    <name type="common">East Asian common octopus</name>
    <dbReference type="NCBI Taxonomy" id="2607531"/>
    <lineage>
        <taxon>Eukaryota</taxon>
        <taxon>Metazoa</taxon>
        <taxon>Spiralia</taxon>
        <taxon>Lophotrochozoa</taxon>
        <taxon>Mollusca</taxon>
        <taxon>Cephalopoda</taxon>
        <taxon>Coleoidea</taxon>
        <taxon>Octopodiformes</taxon>
        <taxon>Octopoda</taxon>
        <taxon>Incirrata</taxon>
        <taxon>Octopodidae</taxon>
        <taxon>Octopus</taxon>
    </lineage>
</organism>
<evidence type="ECO:0000313" key="2">
    <source>
        <dbReference type="RefSeq" id="XP_036370644.1"/>
    </source>
</evidence>
<dbReference type="RefSeq" id="XP_036370644.1">
    <property type="nucleotide sequence ID" value="XM_036514751.1"/>
</dbReference>
<dbReference type="AlphaFoldDB" id="A0A7E6FSV7"/>
<gene>
    <name evidence="2" type="primary">LOC115225698</name>
</gene>
<evidence type="ECO:0000313" key="1">
    <source>
        <dbReference type="Proteomes" id="UP000515154"/>
    </source>
</evidence>